<protein>
    <submittedName>
        <fullName evidence="2">Uncharacterized protein</fullName>
    </submittedName>
</protein>
<proteinExistence type="predicted"/>
<feature type="region of interest" description="Disordered" evidence="1">
    <location>
        <begin position="189"/>
        <end position="227"/>
    </location>
</feature>
<feature type="compositionally biased region" description="Pro residues" evidence="1">
    <location>
        <begin position="212"/>
        <end position="222"/>
    </location>
</feature>
<feature type="compositionally biased region" description="Polar residues" evidence="1">
    <location>
        <begin position="189"/>
        <end position="202"/>
    </location>
</feature>
<dbReference type="OrthoDB" id="5593376at2759"/>
<organism evidence="2 3">
    <name type="scientific">Tetrapyrgos nigripes</name>
    <dbReference type="NCBI Taxonomy" id="182062"/>
    <lineage>
        <taxon>Eukaryota</taxon>
        <taxon>Fungi</taxon>
        <taxon>Dikarya</taxon>
        <taxon>Basidiomycota</taxon>
        <taxon>Agaricomycotina</taxon>
        <taxon>Agaricomycetes</taxon>
        <taxon>Agaricomycetidae</taxon>
        <taxon>Agaricales</taxon>
        <taxon>Marasmiineae</taxon>
        <taxon>Marasmiaceae</taxon>
        <taxon>Tetrapyrgos</taxon>
    </lineage>
</organism>
<name>A0A8H5GYQ9_9AGAR</name>
<dbReference type="SUPFAM" id="SSF49313">
    <property type="entry name" value="Cadherin-like"/>
    <property type="match status" value="1"/>
</dbReference>
<comment type="caution">
    <text evidence="2">The sequence shown here is derived from an EMBL/GenBank/DDBJ whole genome shotgun (WGS) entry which is preliminary data.</text>
</comment>
<dbReference type="InterPro" id="IPR015919">
    <property type="entry name" value="Cadherin-like_sf"/>
</dbReference>
<dbReference type="AlphaFoldDB" id="A0A8H5GYQ9"/>
<dbReference type="GO" id="GO:0005509">
    <property type="term" value="F:calcium ion binding"/>
    <property type="evidence" value="ECO:0007669"/>
    <property type="project" value="InterPro"/>
</dbReference>
<gene>
    <name evidence="2" type="ORF">D9758_000661</name>
</gene>
<dbReference type="GO" id="GO:0016020">
    <property type="term" value="C:membrane"/>
    <property type="evidence" value="ECO:0007669"/>
    <property type="project" value="InterPro"/>
</dbReference>
<evidence type="ECO:0000313" key="2">
    <source>
        <dbReference type="EMBL" id="KAF5373638.1"/>
    </source>
</evidence>
<keyword evidence="3" id="KW-1185">Reference proteome</keyword>
<dbReference type="EMBL" id="JAACJM010000003">
    <property type="protein sequence ID" value="KAF5373638.1"/>
    <property type="molecule type" value="Genomic_DNA"/>
</dbReference>
<evidence type="ECO:0000256" key="1">
    <source>
        <dbReference type="SAM" id="MobiDB-lite"/>
    </source>
</evidence>
<evidence type="ECO:0000313" key="3">
    <source>
        <dbReference type="Proteomes" id="UP000559256"/>
    </source>
</evidence>
<sequence length="387" mass="42921">MPKKMQRLDESPDFRPFKFRIQAFTNAFLEELARQGYPEEKIPMKKVRHYLWRQPYIQRFNEDGRKAKTKGNHVWNIEAKKMGDGNWEFRPFHRKLSGTPPSVAYCGLRWHWSPRVWDPQASFQGVPVYFSSPSLPSWLSWNGDELSGVPPPDAQSCDITVMAKFMLGGQEGQVSHSFRINIAPRSAVDTTFSRSPTTNVNESSRRASDMFRPPPPPPPSQPPNVSENAPARVVEVLQNVAQRVTEAAHIQQMSTRPTENISTLVKQRQAVEQSLVAYDQALTGPTPPETHRLAVAAQAVVAEAAQSAVAPRAAAAGITPTPLLAIQVASVGEMTDLAQEALAEVVKMQGVGSNNVDVIEATSSLLASRTRQHDISFKRLSCQPNHT</sequence>
<reference evidence="2 3" key="1">
    <citation type="journal article" date="2020" name="ISME J.">
        <title>Uncovering the hidden diversity of litter-decomposition mechanisms in mushroom-forming fungi.</title>
        <authorList>
            <person name="Floudas D."/>
            <person name="Bentzer J."/>
            <person name="Ahren D."/>
            <person name="Johansson T."/>
            <person name="Persson P."/>
            <person name="Tunlid A."/>
        </authorList>
    </citation>
    <scope>NUCLEOTIDE SEQUENCE [LARGE SCALE GENOMIC DNA]</scope>
    <source>
        <strain evidence="2 3">CBS 291.85</strain>
    </source>
</reference>
<accession>A0A8H5GYQ9</accession>
<dbReference type="Proteomes" id="UP000559256">
    <property type="component" value="Unassembled WGS sequence"/>
</dbReference>